<dbReference type="InterPro" id="IPR014018">
    <property type="entry name" value="SecA_motor_DEAD"/>
</dbReference>
<dbReference type="InterPro" id="IPR000185">
    <property type="entry name" value="SecA"/>
</dbReference>
<dbReference type="GO" id="GO:0006605">
    <property type="term" value="P:protein targeting"/>
    <property type="evidence" value="ECO:0007669"/>
    <property type="project" value="InterPro"/>
</dbReference>
<evidence type="ECO:0000256" key="1">
    <source>
        <dbReference type="ARBA" id="ARBA00022490"/>
    </source>
</evidence>
<organism evidence="6 7">
    <name type="scientific">Paramecium sonneborni</name>
    <dbReference type="NCBI Taxonomy" id="65129"/>
    <lineage>
        <taxon>Eukaryota</taxon>
        <taxon>Sar</taxon>
        <taxon>Alveolata</taxon>
        <taxon>Ciliophora</taxon>
        <taxon>Intramacronucleata</taxon>
        <taxon>Oligohymenophorea</taxon>
        <taxon>Peniculida</taxon>
        <taxon>Parameciidae</taxon>
        <taxon>Paramecium</taxon>
    </lineage>
</organism>
<keyword evidence="7" id="KW-1185">Reference proteome</keyword>
<evidence type="ECO:0000256" key="2">
    <source>
        <dbReference type="SAM" id="Coils"/>
    </source>
</evidence>
<dbReference type="GO" id="GO:0006886">
    <property type="term" value="P:intracellular protein transport"/>
    <property type="evidence" value="ECO:0007669"/>
    <property type="project" value="InterPro"/>
</dbReference>
<dbReference type="PANTHER" id="PTHR30612">
    <property type="entry name" value="SECA INNER MEMBRANE COMPONENT OF SEC PROTEIN SECRETION SYSTEM"/>
    <property type="match status" value="1"/>
</dbReference>
<dbReference type="Pfam" id="PF01043">
    <property type="entry name" value="SecA_PP_bind"/>
    <property type="match status" value="1"/>
</dbReference>
<dbReference type="OrthoDB" id="419440at2759"/>
<dbReference type="InterPro" id="IPR001650">
    <property type="entry name" value="Helicase_C-like"/>
</dbReference>
<keyword evidence="2" id="KW-0175">Coiled coil</keyword>
<comment type="caution">
    <text evidence="6">The sequence shown here is derived from an EMBL/GenBank/DDBJ whole genome shotgun (WGS) entry which is preliminary data.</text>
</comment>
<evidence type="ECO:0000313" key="6">
    <source>
        <dbReference type="EMBL" id="CAD8090481.1"/>
    </source>
</evidence>
<dbReference type="InterPro" id="IPR014001">
    <property type="entry name" value="Helicase_ATP-bd"/>
</dbReference>
<dbReference type="GO" id="GO:0017038">
    <property type="term" value="P:protein import"/>
    <property type="evidence" value="ECO:0007669"/>
    <property type="project" value="InterPro"/>
</dbReference>
<dbReference type="EMBL" id="CAJJDN010000056">
    <property type="protein sequence ID" value="CAD8090481.1"/>
    <property type="molecule type" value="Genomic_DNA"/>
</dbReference>
<dbReference type="InterPro" id="IPR011130">
    <property type="entry name" value="SecA_preprotein_X-link_dom"/>
</dbReference>
<evidence type="ECO:0000259" key="5">
    <source>
        <dbReference type="PROSITE" id="PS51196"/>
    </source>
</evidence>
<dbReference type="GO" id="GO:0016020">
    <property type="term" value="C:membrane"/>
    <property type="evidence" value="ECO:0007669"/>
    <property type="project" value="InterPro"/>
</dbReference>
<feature type="coiled-coil region" evidence="2">
    <location>
        <begin position="1350"/>
        <end position="1377"/>
    </location>
</feature>
<dbReference type="Pfam" id="PF07517">
    <property type="entry name" value="SecA_DEAD"/>
    <property type="match status" value="1"/>
</dbReference>
<dbReference type="PROSITE" id="PS51196">
    <property type="entry name" value="SECA_MOTOR_DEAD"/>
    <property type="match status" value="1"/>
</dbReference>
<feature type="domain" description="SecA family profile" evidence="5">
    <location>
        <begin position="156"/>
        <end position="778"/>
    </location>
</feature>
<dbReference type="PROSITE" id="PS51194">
    <property type="entry name" value="HELICASE_CTER"/>
    <property type="match status" value="1"/>
</dbReference>
<dbReference type="SMART" id="SM00957">
    <property type="entry name" value="SecA_DEAD"/>
    <property type="match status" value="1"/>
</dbReference>
<dbReference type="Proteomes" id="UP000692954">
    <property type="component" value="Unassembled WGS sequence"/>
</dbReference>
<feature type="domain" description="Helicase ATP-binding" evidence="3">
    <location>
        <begin position="275"/>
        <end position="436"/>
    </location>
</feature>
<evidence type="ECO:0008006" key="8">
    <source>
        <dbReference type="Google" id="ProtNLM"/>
    </source>
</evidence>
<dbReference type="FunFam" id="3.40.50.300:FF:002701">
    <property type="entry name" value="Predicted protein"/>
    <property type="match status" value="1"/>
</dbReference>
<evidence type="ECO:0000313" key="7">
    <source>
        <dbReference type="Proteomes" id="UP000692954"/>
    </source>
</evidence>
<name>A0A8S1NJU5_9CILI</name>
<dbReference type="PROSITE" id="PS51192">
    <property type="entry name" value="HELICASE_ATP_BIND_1"/>
    <property type="match status" value="1"/>
</dbReference>
<protein>
    <recommendedName>
        <fullName evidence="8">Protein translocase subunit SecA</fullName>
    </recommendedName>
</protein>
<evidence type="ECO:0000259" key="4">
    <source>
        <dbReference type="PROSITE" id="PS51194"/>
    </source>
</evidence>
<keyword evidence="1" id="KW-0963">Cytoplasm</keyword>
<dbReference type="GO" id="GO:0005524">
    <property type="term" value="F:ATP binding"/>
    <property type="evidence" value="ECO:0007669"/>
    <property type="project" value="InterPro"/>
</dbReference>
<sequence length="1668" mass="194099">MQGLQGNKNWSAEEQESFQLIINSFDLNQDQTQILQQQIQNFKNAEKIIDYLLDCDSNWNKFQEKIQKEIQNQIRSQQIEPQWNEEQLGQLENKLLKQIKSKKEIKQLVQYIQSANLDKEVINEVLDCEFESSDDFLQLITIFEQSNTMTKIHTQKRQQEFVQDRNERDIWQNEQNILNQVNKGNNNEKELENQQMQDLFTEFYSLNRRSNQQIQILLQNLYNSLKNQQQNNINVTDFKVSAQLEYEDLLHLCVKVKQQFKYYPRPVQLLSVIELYNHNTNKGRLAQIYTGEGKTLIVAMLAILICKKKRVNVDIVTSSPVLAIRDAQELAQFYQLFQVSVSHNINGQLNQKQKMYPCYNNQVIYGDPHSFQADILRHEYSELGTMGNRQQGYVIIDEVDSMLIDGNSNKTLLSSPIPGMLDLTKVLRLIWDEICKVEPNLLTNKKVWIRDKDNNLTVDLEEYILSTLDIQLKETLLNYIPKFRLNYINFIKKKWIQNAINAKFHLHENKHYKVDNNNIRIIDYQNTGVVHKDNMQWEKGLHQFIQLKHNLPITPLRISTNYISNVSFFKRYNTNLLGLTGTLGSQVTQKLLSKQYNVDFIFMPPYKKRLLKEETGIATLSEQEWLDEILKAVQQQMNKRRAVLIINQTINDVNRIQSHLMRYNLNSIKYVDDSQNISKEIGPRTIIIATNLAGRGTDLSINQELERNGGLHVIMSFLPRNIRIQLQGFGRSGRQGKQGTAQLIVNFQQSLYIGTINDIKTIQDAINYYKILTNKQNYQLLDVLIYFRDLNEEDYSNEIEQEMAKLLNEDKCFQRFCQIAKSKVKIQENRAGFQALEEKWGLYLEEFQDVGLNVNHIEQQLDSDEGQNPRYLILQGLEQDDIKPIKKAAELQINDPQAQYYKGLYEIKQKDFQSGIKSLRQARSMILSKMDDEKGFATASKLNRVQVDQFQNNNRSMPNMQMQEIQVDVQSQILPQLDFTASTELENISVIQFGDSRVVQQDHFDLEIDHQFKGKDQKLVTKFDNFDLKVDNQLKVYAKVISNIDDIINTLQNFNQNDEELELTWQSVLEKDENGNVESEQTVKDQEEVMQDGPLPKLGKITKVKKERKWWEYGAMFIIGLGQFIVGCAICASTCGLALPIGRTLIQEGFSDMIYSVTAAWKGIDINWGEWGKNKVINVATSLALAGPAGIEEALKLGGSAWKSLEKIGIKQFLKQIPAVTAEGLKKAGFWLTDIEKIYIQGQYDTMQQVSQATQSATNNNQILNIAQQIMQQQVDKGVITSETATDLFGIVDQSLQDSVGNPNTFKNMFCQMAQNFIRLQMAKSKSEQDPSQFKDDLISICSREGNKKYNNVQKDIEQYNQYKKALNNELDFFTKNILNCYQTDQELQKILFILDLYYEKLCDPLKVSNAIQNYKVQEIITQNFNPQSKFVQQKCQSLQLTNPQSVNLFYQTVIRPPIYKFCIGLKDNNQYTEPLEIQFYLEYQNQYEAQFQLIKQNKQDLDQKQAQLKQQQEYIQSLGNNQTQNQVNQYNQLVDDFNNECKLYEQKTKQFKQIQEINNQQLIKEIVAYMKNKKMINNNGITFSQSFLQEFNKYLNNQNYNPIIKQILLQAMQNSINQISNLKTQSKQILTSKLQLALEVEMIEGIKKQIFESRMLAADKNIINKID</sequence>
<reference evidence="6" key="1">
    <citation type="submission" date="2021-01" db="EMBL/GenBank/DDBJ databases">
        <authorList>
            <consortium name="Genoscope - CEA"/>
            <person name="William W."/>
        </authorList>
    </citation>
    <scope>NUCLEOTIDE SEQUENCE</scope>
</reference>
<gene>
    <name evidence="6" type="ORF">PSON_ATCC_30995.1.T0560036</name>
</gene>
<feature type="coiled-coil region" evidence="2">
    <location>
        <begin position="174"/>
        <end position="231"/>
    </location>
</feature>
<dbReference type="PANTHER" id="PTHR30612:SF0">
    <property type="entry name" value="CHLOROPLAST PROTEIN-TRANSPORTING ATPASE"/>
    <property type="match status" value="1"/>
</dbReference>
<dbReference type="InterPro" id="IPR011115">
    <property type="entry name" value="SecA_DEAD"/>
</dbReference>
<evidence type="ECO:0000259" key="3">
    <source>
        <dbReference type="PROSITE" id="PS51192"/>
    </source>
</evidence>
<proteinExistence type="predicted"/>
<feature type="coiled-coil region" evidence="2">
    <location>
        <begin position="1485"/>
        <end position="1548"/>
    </location>
</feature>
<feature type="domain" description="Helicase C-terminal" evidence="4">
    <location>
        <begin position="625"/>
        <end position="779"/>
    </location>
</feature>
<accession>A0A8S1NJU5</accession>